<feature type="region of interest" description="Disordered" evidence="1">
    <location>
        <begin position="1"/>
        <end position="49"/>
    </location>
</feature>
<organism evidence="2 3">
    <name type="scientific">Dermatophagoides farinae</name>
    <name type="common">American house dust mite</name>
    <dbReference type="NCBI Taxonomy" id="6954"/>
    <lineage>
        <taxon>Eukaryota</taxon>
        <taxon>Metazoa</taxon>
        <taxon>Ecdysozoa</taxon>
        <taxon>Arthropoda</taxon>
        <taxon>Chelicerata</taxon>
        <taxon>Arachnida</taxon>
        <taxon>Acari</taxon>
        <taxon>Acariformes</taxon>
        <taxon>Sarcoptiformes</taxon>
        <taxon>Astigmata</taxon>
        <taxon>Psoroptidia</taxon>
        <taxon>Analgoidea</taxon>
        <taxon>Pyroglyphidae</taxon>
        <taxon>Dermatophagoidinae</taxon>
        <taxon>Dermatophagoides</taxon>
    </lineage>
</organism>
<sequence length="63" mass="6699">MLAKSANNSNSNDDSNVPGNDNGDDDADAGGISDIHAEEDEDDVIEVNSDQSVIFLDDVTDRM</sequence>
<evidence type="ECO:0000313" key="3">
    <source>
        <dbReference type="Proteomes" id="UP000790347"/>
    </source>
</evidence>
<proteinExistence type="predicted"/>
<evidence type="ECO:0000256" key="1">
    <source>
        <dbReference type="SAM" id="MobiDB-lite"/>
    </source>
</evidence>
<feature type="compositionally biased region" description="Low complexity" evidence="1">
    <location>
        <begin position="1"/>
        <end position="21"/>
    </location>
</feature>
<evidence type="ECO:0000313" key="2">
    <source>
        <dbReference type="EMBL" id="KAH9501616.1"/>
    </source>
</evidence>
<comment type="caution">
    <text evidence="2">The sequence shown here is derived from an EMBL/GenBank/DDBJ whole genome shotgun (WGS) entry which is preliminary data.</text>
</comment>
<keyword evidence="3" id="KW-1185">Reference proteome</keyword>
<reference evidence="2" key="1">
    <citation type="submission" date="2013-05" db="EMBL/GenBank/DDBJ databases">
        <authorList>
            <person name="Yim A.K.Y."/>
            <person name="Chan T.F."/>
            <person name="Ji K.M."/>
            <person name="Liu X.Y."/>
            <person name="Zhou J.W."/>
            <person name="Li R.Q."/>
            <person name="Yang K.Y."/>
            <person name="Li J."/>
            <person name="Li M."/>
            <person name="Law P.T.W."/>
            <person name="Wu Y.L."/>
            <person name="Cai Z.L."/>
            <person name="Qin H."/>
            <person name="Bao Y."/>
            <person name="Leung R.K.K."/>
            <person name="Ng P.K.S."/>
            <person name="Zou J."/>
            <person name="Zhong X.J."/>
            <person name="Ran P.X."/>
            <person name="Zhong N.S."/>
            <person name="Liu Z.G."/>
            <person name="Tsui S.K.W."/>
        </authorList>
    </citation>
    <scope>NUCLEOTIDE SEQUENCE</scope>
    <source>
        <strain evidence="2">Derf</strain>
        <tissue evidence="2">Whole organism</tissue>
    </source>
</reference>
<protein>
    <submittedName>
        <fullName evidence="2">Uncharacterized protein</fullName>
    </submittedName>
</protein>
<dbReference type="AlphaFoldDB" id="A0A922L069"/>
<reference evidence="2" key="2">
    <citation type="journal article" date="2022" name="Res Sq">
        <title>Comparative Genomics Reveals Insights into the Divergent Evolution of Astigmatic Mites and Household Pest Adaptations.</title>
        <authorList>
            <person name="Xiong Q."/>
            <person name="Wan A.T.-Y."/>
            <person name="Liu X.-Y."/>
            <person name="Fung C.S.-H."/>
            <person name="Xiao X."/>
            <person name="Malainual N."/>
            <person name="Hou J."/>
            <person name="Wang L."/>
            <person name="Wang M."/>
            <person name="Yang K."/>
            <person name="Cui Y."/>
            <person name="Leung E."/>
            <person name="Nong W."/>
            <person name="Shin S.-K."/>
            <person name="Au S."/>
            <person name="Jeong K.Y."/>
            <person name="Chew F.T."/>
            <person name="Hui J."/>
            <person name="Leung T.F."/>
            <person name="Tungtrongchitr A."/>
            <person name="Zhong N."/>
            <person name="Liu Z."/>
            <person name="Tsui S."/>
        </authorList>
    </citation>
    <scope>NUCLEOTIDE SEQUENCE</scope>
    <source>
        <strain evidence="2">Derf</strain>
        <tissue evidence="2">Whole organism</tissue>
    </source>
</reference>
<dbReference type="EMBL" id="ASGP02000006">
    <property type="protein sequence ID" value="KAH9501616.1"/>
    <property type="molecule type" value="Genomic_DNA"/>
</dbReference>
<dbReference type="Proteomes" id="UP000790347">
    <property type="component" value="Unassembled WGS sequence"/>
</dbReference>
<accession>A0A922L069</accession>
<name>A0A922L069_DERFA</name>
<gene>
    <name evidence="2" type="ORF">DERF_012451</name>
</gene>